<dbReference type="InterPro" id="IPR051336">
    <property type="entry name" value="RhoGEF_Guanine_NuclExch_SF"/>
</dbReference>
<dbReference type="GO" id="GO:0005085">
    <property type="term" value="F:guanyl-nucleotide exchange factor activity"/>
    <property type="evidence" value="ECO:0007669"/>
    <property type="project" value="UniProtKB-KW"/>
</dbReference>
<dbReference type="PANTHER" id="PTHR22826">
    <property type="entry name" value="RHO GUANINE EXCHANGE FACTOR-RELATED"/>
    <property type="match status" value="1"/>
</dbReference>
<protein>
    <recommendedName>
        <fullName evidence="2">DH domain-containing protein</fullName>
    </recommendedName>
</protein>
<reference evidence="3 4" key="1">
    <citation type="journal article" date="2018" name="Mol. Genet. Genomics">
        <title>The red deer Cervus elaphus genome CerEla1.0: sequencing, annotating, genes, and chromosomes.</title>
        <authorList>
            <person name="Bana N.A."/>
            <person name="Nyiri A."/>
            <person name="Nagy J."/>
            <person name="Frank K."/>
            <person name="Nagy T."/>
            <person name="Steger V."/>
            <person name="Schiller M."/>
            <person name="Lakatos P."/>
            <person name="Sugar L."/>
            <person name="Horn P."/>
            <person name="Barta E."/>
            <person name="Orosz L."/>
        </authorList>
    </citation>
    <scope>NUCLEOTIDE SEQUENCE [LARGE SCALE GENOMIC DNA]</scope>
    <source>
        <strain evidence="3">Hungarian</strain>
    </source>
</reference>
<dbReference type="PROSITE" id="PS50010">
    <property type="entry name" value="DH_2"/>
    <property type="match status" value="1"/>
</dbReference>
<evidence type="ECO:0000313" key="4">
    <source>
        <dbReference type="Proteomes" id="UP000242450"/>
    </source>
</evidence>
<feature type="domain" description="DH" evidence="2">
    <location>
        <begin position="1"/>
        <end position="80"/>
    </location>
</feature>
<dbReference type="SUPFAM" id="SSF48065">
    <property type="entry name" value="DBL homology domain (DH-domain)"/>
    <property type="match status" value="1"/>
</dbReference>
<organism evidence="3 4">
    <name type="scientific">Cervus elaphus hippelaphus</name>
    <name type="common">European red deer</name>
    <dbReference type="NCBI Taxonomy" id="46360"/>
    <lineage>
        <taxon>Eukaryota</taxon>
        <taxon>Metazoa</taxon>
        <taxon>Chordata</taxon>
        <taxon>Craniata</taxon>
        <taxon>Vertebrata</taxon>
        <taxon>Euteleostomi</taxon>
        <taxon>Mammalia</taxon>
        <taxon>Eutheria</taxon>
        <taxon>Laurasiatheria</taxon>
        <taxon>Artiodactyla</taxon>
        <taxon>Ruminantia</taxon>
        <taxon>Pecora</taxon>
        <taxon>Cervidae</taxon>
        <taxon>Cervinae</taxon>
        <taxon>Cervus</taxon>
    </lineage>
</organism>
<dbReference type="InterPro" id="IPR035899">
    <property type="entry name" value="DBL_dom_sf"/>
</dbReference>
<dbReference type="GO" id="GO:0007411">
    <property type="term" value="P:axon guidance"/>
    <property type="evidence" value="ECO:0007669"/>
    <property type="project" value="TreeGrafter"/>
</dbReference>
<evidence type="ECO:0000313" key="3">
    <source>
        <dbReference type="EMBL" id="OWK02152.1"/>
    </source>
</evidence>
<keyword evidence="4" id="KW-1185">Reference proteome</keyword>
<dbReference type="AlphaFoldDB" id="A0A212C874"/>
<evidence type="ECO:0000256" key="1">
    <source>
        <dbReference type="ARBA" id="ARBA00022658"/>
    </source>
</evidence>
<accession>A0A212C874</accession>
<dbReference type="GO" id="GO:0005737">
    <property type="term" value="C:cytoplasm"/>
    <property type="evidence" value="ECO:0007669"/>
    <property type="project" value="TreeGrafter"/>
</dbReference>
<feature type="non-terminal residue" evidence="3">
    <location>
        <position position="80"/>
    </location>
</feature>
<dbReference type="InterPro" id="IPR000219">
    <property type="entry name" value="DH_dom"/>
</dbReference>
<proteinExistence type="predicted"/>
<name>A0A212C874_CEREH</name>
<dbReference type="EMBL" id="MKHE01000025">
    <property type="protein sequence ID" value="OWK02152.1"/>
    <property type="molecule type" value="Genomic_DNA"/>
</dbReference>
<dbReference type="PANTHER" id="PTHR22826:SF104">
    <property type="entry name" value="TRIPLE FUNCTIONAL DOMAIN PROTEIN"/>
    <property type="match status" value="1"/>
</dbReference>
<dbReference type="Gene3D" id="1.20.900.10">
    <property type="entry name" value="Dbl homology (DH) domain"/>
    <property type="match status" value="1"/>
</dbReference>
<sequence>MYIVYCQNKPKSEHIVSEYIDTFFEDLKQRLGHRLQLTDLLIKPVQRITKYQLLLKVLKQNICEGELFLPTTDLEYSLGL</sequence>
<dbReference type="OrthoDB" id="10256089at2759"/>
<keyword evidence="1" id="KW-0344">Guanine-nucleotide releasing factor</keyword>
<gene>
    <name evidence="3" type="ORF">Celaphus_00018109</name>
</gene>
<dbReference type="Pfam" id="PF00621">
    <property type="entry name" value="RhoGEF"/>
    <property type="match status" value="1"/>
</dbReference>
<dbReference type="Proteomes" id="UP000242450">
    <property type="component" value="Chromosome 25"/>
</dbReference>
<evidence type="ECO:0000259" key="2">
    <source>
        <dbReference type="PROSITE" id="PS50010"/>
    </source>
</evidence>
<dbReference type="GO" id="GO:0019898">
    <property type="term" value="C:extrinsic component of membrane"/>
    <property type="evidence" value="ECO:0007669"/>
    <property type="project" value="TreeGrafter"/>
</dbReference>
<comment type="caution">
    <text evidence="3">The sequence shown here is derived from an EMBL/GenBank/DDBJ whole genome shotgun (WGS) entry which is preliminary data.</text>
</comment>